<sequence>MENMNPGSLSLHSLNIVSRVAFNKFRKNGDYTNVVITVGSHDWKCHQCILAASCTSLHLLFQAVQSLDRVIPTVIMPDHFNEQDIDLWLDVLYLNTLPNNLDSVKRVYTLAAYLKMPTLECICSSHLEKQMKKEEWIEWHSSTLKTIKSLCNLQVRHAGLNKGTHHINILPPNNKLDSITHQPKTGELQNGQDNEFELEPSIPQTSATNERIKPSLLSCSHCGKLFKRKYDLVVHDRRMHSNKPFRCPVCPKEYALNRELQIHLRIHKPGFRHQCKHCSMKFISTEGRRKHILQEHKTYACKNIGCKSAFVSQELLDQHPCMKTKEKKHQCEVCGVTFRLAEYMRRHVSAVHVKEKPFKCTECERHFNRPEQLKLHQITHGKERRYKCDLCGKTFRQPAGLWKHKRKHNGGYFVCEICGYSCRSNSVLSMHLKSHVSDTHNTCQQCKKTFKNMKSLNRHMKQHSKNT</sequence>
<accession>Q4H2L2</accession>
<keyword evidence="12" id="KW-0804">Transcription</keyword>
<keyword evidence="13" id="KW-0539">Nucleus</keyword>
<dbReference type="InterPro" id="IPR013087">
    <property type="entry name" value="Znf_C2H2_type"/>
</dbReference>
<evidence type="ECO:0000256" key="12">
    <source>
        <dbReference type="ARBA" id="ARBA00023163"/>
    </source>
</evidence>
<evidence type="ECO:0000256" key="10">
    <source>
        <dbReference type="ARBA" id="ARBA00023015"/>
    </source>
</evidence>
<dbReference type="PROSITE" id="PS50097">
    <property type="entry name" value="BTB"/>
    <property type="match status" value="1"/>
</dbReference>
<dbReference type="SMART" id="SM00355">
    <property type="entry name" value="ZnF_C2H2"/>
    <property type="match status" value="8"/>
</dbReference>
<keyword evidence="6" id="KW-0677">Repeat</keyword>
<feature type="domain" description="C2H2-type" evidence="16">
    <location>
        <begin position="358"/>
        <end position="385"/>
    </location>
</feature>
<dbReference type="Gene3D" id="3.30.710.10">
    <property type="entry name" value="Potassium Channel Kv1.1, Chain A"/>
    <property type="match status" value="1"/>
</dbReference>
<dbReference type="FunFam" id="3.30.160.60:FF:000303">
    <property type="entry name" value="Zinc finger protein 41"/>
    <property type="match status" value="1"/>
</dbReference>
<dbReference type="Pfam" id="PF00651">
    <property type="entry name" value="BTB"/>
    <property type="match status" value="1"/>
</dbReference>
<feature type="domain" description="C2H2-type" evidence="16">
    <location>
        <begin position="245"/>
        <end position="267"/>
    </location>
</feature>
<dbReference type="SMART" id="SM00225">
    <property type="entry name" value="BTB"/>
    <property type="match status" value="1"/>
</dbReference>
<comment type="similarity">
    <text evidence="3">Belongs to the krueppel C2H2-type zinc-finger protein family.</text>
</comment>
<dbReference type="PROSITE" id="PS50157">
    <property type="entry name" value="ZINC_FINGER_C2H2_2"/>
    <property type="match status" value="7"/>
</dbReference>
<gene>
    <name evidence="17" type="primary">Ci-ZF(BTB/C2H2)</name>
</gene>
<feature type="domain" description="C2H2-type" evidence="16">
    <location>
        <begin position="441"/>
        <end position="467"/>
    </location>
</feature>
<dbReference type="AlphaFoldDB" id="Q4H2L2"/>
<comment type="subcellular location">
    <subcellularLocation>
        <location evidence="2">Nucleus</location>
    </subcellularLocation>
</comment>
<dbReference type="GO" id="GO:0005634">
    <property type="term" value="C:nucleus"/>
    <property type="evidence" value="ECO:0007669"/>
    <property type="project" value="UniProtKB-SubCell"/>
</dbReference>
<proteinExistence type="evidence at transcript level"/>
<dbReference type="InterPro" id="IPR011333">
    <property type="entry name" value="SKP1/BTB/POZ_sf"/>
</dbReference>
<dbReference type="Pfam" id="PF00096">
    <property type="entry name" value="zf-C2H2"/>
    <property type="match status" value="4"/>
</dbReference>
<evidence type="ECO:0000256" key="11">
    <source>
        <dbReference type="ARBA" id="ARBA00023125"/>
    </source>
</evidence>
<name>Q4H2L2_CIOIN</name>
<evidence type="ECO:0000256" key="9">
    <source>
        <dbReference type="ARBA" id="ARBA00022843"/>
    </source>
</evidence>
<protein>
    <submittedName>
        <fullName evidence="17">Zinc finger protein</fullName>
    </submittedName>
</protein>
<feature type="domain" description="C2H2-type" evidence="16">
    <location>
        <begin position="329"/>
        <end position="357"/>
    </location>
</feature>
<keyword evidence="8" id="KW-0862">Zinc</keyword>
<dbReference type="InterPro" id="IPR000210">
    <property type="entry name" value="BTB/POZ_dom"/>
</dbReference>
<evidence type="ECO:0000256" key="3">
    <source>
        <dbReference type="ARBA" id="ARBA00006991"/>
    </source>
</evidence>
<keyword evidence="10" id="KW-0805">Transcription regulation</keyword>
<feature type="domain" description="C2H2-type" evidence="16">
    <location>
        <begin position="217"/>
        <end position="245"/>
    </location>
</feature>
<comment type="function">
    <text evidence="1">May be involved in transcriptional regulation.</text>
</comment>
<dbReference type="EMBL" id="AB210760">
    <property type="protein sequence ID" value="BAE06765.1"/>
    <property type="molecule type" value="mRNA"/>
</dbReference>
<dbReference type="PANTHER" id="PTHR24399">
    <property type="entry name" value="ZINC FINGER AND BTB DOMAIN-CONTAINING"/>
    <property type="match status" value="1"/>
</dbReference>
<feature type="domain" description="BTB" evidence="15">
    <location>
        <begin position="32"/>
        <end position="101"/>
    </location>
</feature>
<keyword evidence="11" id="KW-0238">DNA-binding</keyword>
<evidence type="ECO:0000256" key="1">
    <source>
        <dbReference type="ARBA" id="ARBA00003767"/>
    </source>
</evidence>
<dbReference type="SUPFAM" id="SSF54695">
    <property type="entry name" value="POZ domain"/>
    <property type="match status" value="1"/>
</dbReference>
<organism evidence="17">
    <name type="scientific">Ciona intestinalis</name>
    <name type="common">Transparent sea squirt</name>
    <name type="synonym">Ascidia intestinalis</name>
    <dbReference type="NCBI Taxonomy" id="7719"/>
    <lineage>
        <taxon>Eukaryota</taxon>
        <taxon>Metazoa</taxon>
        <taxon>Chordata</taxon>
        <taxon>Tunicata</taxon>
        <taxon>Ascidiacea</taxon>
        <taxon>Phlebobranchia</taxon>
        <taxon>Cionidae</taxon>
        <taxon>Ciona</taxon>
    </lineage>
</organism>
<evidence type="ECO:0000256" key="8">
    <source>
        <dbReference type="ARBA" id="ARBA00022833"/>
    </source>
</evidence>
<keyword evidence="9" id="KW-0832">Ubl conjugation</keyword>
<evidence type="ECO:0000256" key="4">
    <source>
        <dbReference type="ARBA" id="ARBA00022499"/>
    </source>
</evidence>
<dbReference type="PROSITE" id="PS00028">
    <property type="entry name" value="ZINC_FINGER_C2H2_1"/>
    <property type="match status" value="8"/>
</dbReference>
<keyword evidence="4" id="KW-1017">Isopeptide bond</keyword>
<evidence type="ECO:0000256" key="13">
    <source>
        <dbReference type="ARBA" id="ARBA00023242"/>
    </source>
</evidence>
<dbReference type="FunFam" id="3.30.160.60:FF:000247">
    <property type="entry name" value="Zinc finger protein 236"/>
    <property type="match status" value="1"/>
</dbReference>
<reference evidence="17" key="1">
    <citation type="journal article" date="2003" name="Dev. Genes Evol.">
        <title>Genomewide surveys of developmentally relevant genes in Ciona intestinalis.</title>
        <authorList>
            <person name="Satou Y."/>
            <person name="Satoh N."/>
        </authorList>
    </citation>
    <scope>NUCLEOTIDE SEQUENCE</scope>
</reference>
<dbReference type="Gene3D" id="3.30.160.60">
    <property type="entry name" value="Classic Zinc Finger"/>
    <property type="match status" value="6"/>
</dbReference>
<reference evidence="17" key="2">
    <citation type="journal article" date="2004" name="Development">
        <title>Gene expression profiles of transcription factors and signaling molecules in the ascidian embryo: towards a comprehensive understanding of gene networks.</title>
        <authorList>
            <person name="Imai K.S."/>
            <person name="Hino K."/>
            <person name="Yagi K."/>
            <person name="Satoh N."/>
            <person name="Satou Y."/>
        </authorList>
    </citation>
    <scope>NUCLEOTIDE SEQUENCE</scope>
</reference>
<dbReference type="PANTHER" id="PTHR24399:SF23">
    <property type="entry name" value="C2H2-TYPE DOMAIN-CONTAINING PROTEIN"/>
    <property type="match status" value="1"/>
</dbReference>
<evidence type="ECO:0000256" key="2">
    <source>
        <dbReference type="ARBA" id="ARBA00004123"/>
    </source>
</evidence>
<evidence type="ECO:0000259" key="16">
    <source>
        <dbReference type="PROSITE" id="PS50157"/>
    </source>
</evidence>
<dbReference type="GO" id="GO:1990837">
    <property type="term" value="F:sequence-specific double-stranded DNA binding"/>
    <property type="evidence" value="ECO:0007669"/>
    <property type="project" value="UniProtKB-ARBA"/>
</dbReference>
<reference evidence="17" key="3">
    <citation type="submission" date="2005-04" db="EMBL/GenBank/DDBJ databases">
        <title>Expressed genes in Ciona intestinalis.</title>
        <authorList>
            <person name="Satou Y."/>
        </authorList>
    </citation>
    <scope>NUCLEOTIDE SEQUENCE</scope>
</reference>
<feature type="domain" description="C2H2-type" evidence="16">
    <location>
        <begin position="386"/>
        <end position="410"/>
    </location>
</feature>
<evidence type="ECO:0000256" key="7">
    <source>
        <dbReference type="ARBA" id="ARBA00022771"/>
    </source>
</evidence>
<evidence type="ECO:0000256" key="6">
    <source>
        <dbReference type="ARBA" id="ARBA00022737"/>
    </source>
</evidence>
<dbReference type="SUPFAM" id="SSF57667">
    <property type="entry name" value="beta-beta-alpha zinc fingers"/>
    <property type="match status" value="4"/>
</dbReference>
<keyword evidence="5" id="KW-0479">Metal-binding</keyword>
<dbReference type="InterPro" id="IPR036236">
    <property type="entry name" value="Znf_C2H2_sf"/>
</dbReference>
<keyword evidence="7 14" id="KW-0863">Zinc-finger</keyword>
<evidence type="ECO:0000259" key="15">
    <source>
        <dbReference type="PROSITE" id="PS50097"/>
    </source>
</evidence>
<evidence type="ECO:0000256" key="14">
    <source>
        <dbReference type="PROSITE-ProRule" id="PRU00042"/>
    </source>
</evidence>
<dbReference type="Pfam" id="PF12874">
    <property type="entry name" value="zf-met"/>
    <property type="match status" value="1"/>
</dbReference>
<dbReference type="GO" id="GO:0008270">
    <property type="term" value="F:zinc ion binding"/>
    <property type="evidence" value="ECO:0007669"/>
    <property type="project" value="UniProtKB-KW"/>
</dbReference>
<evidence type="ECO:0000313" key="17">
    <source>
        <dbReference type="EMBL" id="BAE06765.1"/>
    </source>
</evidence>
<evidence type="ECO:0000256" key="5">
    <source>
        <dbReference type="ARBA" id="ARBA00022723"/>
    </source>
</evidence>
<feature type="domain" description="C2H2-type" evidence="16">
    <location>
        <begin position="413"/>
        <end position="440"/>
    </location>
</feature>
<dbReference type="Pfam" id="PF13912">
    <property type="entry name" value="zf-C2H2_6"/>
    <property type="match status" value="1"/>
</dbReference>